<evidence type="ECO:0008006" key="3">
    <source>
        <dbReference type="Google" id="ProtNLM"/>
    </source>
</evidence>
<dbReference type="PANTHER" id="PTHR46401:SF2">
    <property type="entry name" value="GLYCOSYLTRANSFERASE WBBK-RELATED"/>
    <property type="match status" value="1"/>
</dbReference>
<dbReference type="EMBL" id="BARV01008921">
    <property type="protein sequence ID" value="GAI09943.1"/>
    <property type="molecule type" value="Genomic_DNA"/>
</dbReference>
<dbReference type="GO" id="GO:0016757">
    <property type="term" value="F:glycosyltransferase activity"/>
    <property type="evidence" value="ECO:0007669"/>
    <property type="project" value="TreeGrafter"/>
</dbReference>
<organism evidence="2">
    <name type="scientific">marine sediment metagenome</name>
    <dbReference type="NCBI Taxonomy" id="412755"/>
    <lineage>
        <taxon>unclassified sequences</taxon>
        <taxon>metagenomes</taxon>
        <taxon>ecological metagenomes</taxon>
    </lineage>
</organism>
<evidence type="ECO:0000256" key="1">
    <source>
        <dbReference type="ARBA" id="ARBA00022679"/>
    </source>
</evidence>
<dbReference type="AlphaFoldDB" id="X1KTC8"/>
<name>X1KTC8_9ZZZZ</name>
<comment type="caution">
    <text evidence="2">The sequence shown here is derived from an EMBL/GenBank/DDBJ whole genome shotgun (WGS) entry which is preliminary data.</text>
</comment>
<dbReference type="SUPFAM" id="SSF53756">
    <property type="entry name" value="UDP-Glycosyltransferase/glycogen phosphorylase"/>
    <property type="match status" value="1"/>
</dbReference>
<proteinExistence type="predicted"/>
<reference evidence="2" key="1">
    <citation type="journal article" date="2014" name="Front. Microbiol.">
        <title>High frequency of phylogenetically diverse reductive dehalogenase-homologous genes in deep subseafloor sedimentary metagenomes.</title>
        <authorList>
            <person name="Kawai M."/>
            <person name="Futagami T."/>
            <person name="Toyoda A."/>
            <person name="Takaki Y."/>
            <person name="Nishi S."/>
            <person name="Hori S."/>
            <person name="Arai W."/>
            <person name="Tsubouchi T."/>
            <person name="Morono Y."/>
            <person name="Uchiyama I."/>
            <person name="Ito T."/>
            <person name="Fujiyama A."/>
            <person name="Inagaki F."/>
            <person name="Takami H."/>
        </authorList>
    </citation>
    <scope>NUCLEOTIDE SEQUENCE</scope>
    <source>
        <strain evidence="2">Expedition CK06-06</strain>
    </source>
</reference>
<protein>
    <recommendedName>
        <fullName evidence="3">Glycosyl transferase family 1 domain-containing protein</fullName>
    </recommendedName>
</protein>
<gene>
    <name evidence="2" type="ORF">S06H3_17780</name>
</gene>
<sequence>KVFSRLFRANKENIRMIIYPMGHRLKKFVVNPNNINNLAQAIRQVLTNDKLRDEMVRRGLEQAKKFSWEKAARQTLEVYNRVAGG</sequence>
<keyword evidence="1" id="KW-0808">Transferase</keyword>
<accession>X1KTC8</accession>
<feature type="non-terminal residue" evidence="2">
    <location>
        <position position="1"/>
    </location>
</feature>
<dbReference type="Gene3D" id="3.40.50.2000">
    <property type="entry name" value="Glycogen Phosphorylase B"/>
    <property type="match status" value="2"/>
</dbReference>
<dbReference type="PANTHER" id="PTHR46401">
    <property type="entry name" value="GLYCOSYLTRANSFERASE WBBK-RELATED"/>
    <property type="match status" value="1"/>
</dbReference>
<evidence type="ECO:0000313" key="2">
    <source>
        <dbReference type="EMBL" id="GAI09943.1"/>
    </source>
</evidence>